<dbReference type="SMART" id="SM01007">
    <property type="entry name" value="Aldolase_II"/>
    <property type="match status" value="1"/>
</dbReference>
<gene>
    <name evidence="4" type="ORF">skT53_04190</name>
</gene>
<dbReference type="SUPFAM" id="SSF53639">
    <property type="entry name" value="AraD/HMP-PK domain-like"/>
    <property type="match status" value="1"/>
</dbReference>
<name>A0A7I8D5M9_9BACL</name>
<dbReference type="Gene3D" id="3.40.225.10">
    <property type="entry name" value="Class II aldolase/adducin N-terminal domain"/>
    <property type="match status" value="1"/>
</dbReference>
<accession>A0A7I8D5M9</accession>
<evidence type="ECO:0000259" key="3">
    <source>
        <dbReference type="SMART" id="SM01007"/>
    </source>
</evidence>
<evidence type="ECO:0000313" key="4">
    <source>
        <dbReference type="EMBL" id="BCJ85434.1"/>
    </source>
</evidence>
<feature type="domain" description="Class II aldolase/adducin N-terminal" evidence="3">
    <location>
        <begin position="10"/>
        <end position="188"/>
    </location>
</feature>
<sequence>METQVREIKEQVLQAAKEMHEQGLVVSVWGNLSARIPETDQIVVTPSGVDYRTMQIDDLVVVEMGTGNVIEGRLRPTSELALHLAILKARSDVNAVMHTHSIYASACSTVHKEIPPIVEDLAQVVGGSVSVARYALPGTPELGACAVKSLGRKNAVLLSNHGVVGVGPNVMEALRVCQIVEKGARIFAIAKTIGSPALLSVDDVEYLRNNYQNCYGQVKQEV</sequence>
<dbReference type="EMBL" id="AP023366">
    <property type="protein sequence ID" value="BCJ85434.1"/>
    <property type="molecule type" value="Genomic_DNA"/>
</dbReference>
<keyword evidence="1" id="KW-0479">Metal-binding</keyword>
<evidence type="ECO:0000256" key="2">
    <source>
        <dbReference type="ARBA" id="ARBA00023239"/>
    </source>
</evidence>
<evidence type="ECO:0000313" key="5">
    <source>
        <dbReference type="Proteomes" id="UP000593802"/>
    </source>
</evidence>
<evidence type="ECO:0000256" key="1">
    <source>
        <dbReference type="ARBA" id="ARBA00022723"/>
    </source>
</evidence>
<dbReference type="AlphaFoldDB" id="A0A7I8D5M9"/>
<proteinExistence type="predicted"/>
<protein>
    <submittedName>
        <fullName evidence="4">Aldolase</fullName>
    </submittedName>
</protein>
<dbReference type="RefSeq" id="WP_200759556.1">
    <property type="nucleotide sequence ID" value="NZ_AP023366.1"/>
</dbReference>
<organism evidence="4 5">
    <name type="scientific">Effusibacillus dendaii</name>
    <dbReference type="NCBI Taxonomy" id="2743772"/>
    <lineage>
        <taxon>Bacteria</taxon>
        <taxon>Bacillati</taxon>
        <taxon>Bacillota</taxon>
        <taxon>Bacilli</taxon>
        <taxon>Bacillales</taxon>
        <taxon>Alicyclobacillaceae</taxon>
        <taxon>Effusibacillus</taxon>
    </lineage>
</organism>
<dbReference type="GO" id="GO:0046872">
    <property type="term" value="F:metal ion binding"/>
    <property type="evidence" value="ECO:0007669"/>
    <property type="project" value="UniProtKB-KW"/>
</dbReference>
<dbReference type="InterPro" id="IPR036409">
    <property type="entry name" value="Aldolase_II/adducin_N_sf"/>
</dbReference>
<dbReference type="InterPro" id="IPR050197">
    <property type="entry name" value="Aldolase_class_II_sugar_metab"/>
</dbReference>
<dbReference type="GO" id="GO:0019323">
    <property type="term" value="P:pentose catabolic process"/>
    <property type="evidence" value="ECO:0007669"/>
    <property type="project" value="TreeGrafter"/>
</dbReference>
<keyword evidence="2" id="KW-0456">Lyase</keyword>
<dbReference type="KEGG" id="eff:skT53_04190"/>
<dbReference type="PANTHER" id="PTHR22789">
    <property type="entry name" value="FUCULOSE PHOSPHATE ALDOLASE"/>
    <property type="match status" value="1"/>
</dbReference>
<dbReference type="InterPro" id="IPR001303">
    <property type="entry name" value="Aldolase_II/adducin_N"/>
</dbReference>
<keyword evidence="5" id="KW-1185">Reference proteome</keyword>
<dbReference type="Pfam" id="PF00596">
    <property type="entry name" value="Aldolase_II"/>
    <property type="match status" value="1"/>
</dbReference>
<dbReference type="PANTHER" id="PTHR22789:SF0">
    <property type="entry name" value="3-OXO-TETRONATE 4-PHOSPHATE DECARBOXYLASE-RELATED"/>
    <property type="match status" value="1"/>
</dbReference>
<dbReference type="GO" id="GO:0005829">
    <property type="term" value="C:cytosol"/>
    <property type="evidence" value="ECO:0007669"/>
    <property type="project" value="TreeGrafter"/>
</dbReference>
<dbReference type="GO" id="GO:0016832">
    <property type="term" value="F:aldehyde-lyase activity"/>
    <property type="evidence" value="ECO:0007669"/>
    <property type="project" value="TreeGrafter"/>
</dbReference>
<dbReference type="Proteomes" id="UP000593802">
    <property type="component" value="Chromosome"/>
</dbReference>
<reference evidence="4 5" key="1">
    <citation type="submission" date="2020-08" db="EMBL/GenBank/DDBJ databases">
        <title>Complete Genome Sequence of Effusibacillus dendaii Strain skT53, Isolated from Farmland soil.</title>
        <authorList>
            <person name="Konishi T."/>
            <person name="Kawasaki H."/>
        </authorList>
    </citation>
    <scope>NUCLEOTIDE SEQUENCE [LARGE SCALE GENOMIC DNA]</scope>
    <source>
        <strain evidence="5">skT53</strain>
    </source>
</reference>